<dbReference type="InterPro" id="IPR044087">
    <property type="entry name" value="NahD-like"/>
</dbReference>
<dbReference type="Pfam" id="PF01323">
    <property type="entry name" value="DSBA"/>
    <property type="match status" value="1"/>
</dbReference>
<name>A0A967F3D2_9PROT</name>
<gene>
    <name evidence="4" type="ORF">HBA54_26500</name>
</gene>
<evidence type="ECO:0000313" key="5">
    <source>
        <dbReference type="Proteomes" id="UP000761264"/>
    </source>
</evidence>
<dbReference type="PANTHER" id="PTHR42943">
    <property type="entry name" value="GLUTATHIONE S-TRANSFERASE KAPPA"/>
    <property type="match status" value="1"/>
</dbReference>
<proteinExistence type="inferred from homology"/>
<dbReference type="PIRSF" id="PIRSF006386">
    <property type="entry name" value="HCCAis_GSTk"/>
    <property type="match status" value="1"/>
</dbReference>
<organism evidence="4 5">
    <name type="scientific">Pelagibius litoralis</name>
    <dbReference type="NCBI Taxonomy" id="374515"/>
    <lineage>
        <taxon>Bacteria</taxon>
        <taxon>Pseudomonadati</taxon>
        <taxon>Pseudomonadota</taxon>
        <taxon>Alphaproteobacteria</taxon>
        <taxon>Rhodospirillales</taxon>
        <taxon>Rhodovibrionaceae</taxon>
        <taxon>Pelagibius</taxon>
    </lineage>
</organism>
<evidence type="ECO:0000313" key="4">
    <source>
        <dbReference type="EMBL" id="NIA72145.1"/>
    </source>
</evidence>
<dbReference type="InterPro" id="IPR014440">
    <property type="entry name" value="HCCAis_GSTk"/>
</dbReference>
<protein>
    <recommendedName>
        <fullName evidence="1">2-hydroxychromene-2-carboxylate isomerase</fullName>
        <ecNumber evidence="1">5.99.1.4</ecNumber>
    </recommendedName>
</protein>
<dbReference type="GO" id="GO:1901170">
    <property type="term" value="P:naphthalene catabolic process"/>
    <property type="evidence" value="ECO:0007669"/>
    <property type="project" value="InterPro"/>
</dbReference>
<dbReference type="GO" id="GO:0004602">
    <property type="term" value="F:glutathione peroxidase activity"/>
    <property type="evidence" value="ECO:0007669"/>
    <property type="project" value="TreeGrafter"/>
</dbReference>
<dbReference type="CDD" id="cd03022">
    <property type="entry name" value="DsbA_HCCA_Iso"/>
    <property type="match status" value="1"/>
</dbReference>
<sequence>MPEPIDFYFDFSSPYGYLAAACIDEMAERHGRSVRWRPILLGAIFQETGGRPLLGIPMKGDYARHDLARSARLIGVPFALPESFPFMSVAACRAYYWMLNQDAGQAVALAKALYREAFGKGQDIDSPEAVARVCIAEGLDGDAIRAALRDPGIKQQLRTEVAAAIAKGVFGSPLIIVDGEVFWGHDRLDQVALWLERGGW</sequence>
<dbReference type="RefSeq" id="WP_167230970.1">
    <property type="nucleotide sequence ID" value="NZ_JAAQPH010000033.1"/>
</dbReference>
<dbReference type="Proteomes" id="UP000761264">
    <property type="component" value="Unassembled WGS sequence"/>
</dbReference>
<accession>A0A967F3D2</accession>
<comment type="caution">
    <text evidence="4">The sequence shown here is derived from an EMBL/GenBank/DDBJ whole genome shotgun (WGS) entry which is preliminary data.</text>
</comment>
<dbReference type="PANTHER" id="PTHR42943:SF2">
    <property type="entry name" value="GLUTATHIONE S-TRANSFERASE KAPPA 1"/>
    <property type="match status" value="1"/>
</dbReference>
<evidence type="ECO:0000256" key="2">
    <source>
        <dbReference type="PIRSR" id="PIRSR006386-1"/>
    </source>
</evidence>
<dbReference type="EMBL" id="JAAQPH010000033">
    <property type="protein sequence ID" value="NIA72145.1"/>
    <property type="molecule type" value="Genomic_DNA"/>
</dbReference>
<dbReference type="GO" id="GO:0006749">
    <property type="term" value="P:glutathione metabolic process"/>
    <property type="evidence" value="ECO:0007669"/>
    <property type="project" value="TreeGrafter"/>
</dbReference>
<dbReference type="GO" id="GO:0004364">
    <property type="term" value="F:glutathione transferase activity"/>
    <property type="evidence" value="ECO:0007669"/>
    <property type="project" value="TreeGrafter"/>
</dbReference>
<dbReference type="Gene3D" id="3.40.30.10">
    <property type="entry name" value="Glutaredoxin"/>
    <property type="match status" value="1"/>
</dbReference>
<comment type="similarity">
    <text evidence="1">Belongs to the GST superfamily. NadH family.</text>
</comment>
<feature type="active site" description="Nucleophile" evidence="2">
    <location>
        <position position="13"/>
    </location>
</feature>
<feature type="domain" description="DSBA-like thioredoxin" evidence="3">
    <location>
        <begin position="5"/>
        <end position="192"/>
    </location>
</feature>
<dbReference type="SUPFAM" id="SSF52833">
    <property type="entry name" value="Thioredoxin-like"/>
    <property type="match status" value="1"/>
</dbReference>
<dbReference type="EC" id="5.99.1.4" evidence="1"/>
<keyword evidence="1 4" id="KW-0413">Isomerase</keyword>
<evidence type="ECO:0000259" key="3">
    <source>
        <dbReference type="Pfam" id="PF01323"/>
    </source>
</evidence>
<dbReference type="InterPro" id="IPR036249">
    <property type="entry name" value="Thioredoxin-like_sf"/>
</dbReference>
<dbReference type="AlphaFoldDB" id="A0A967F3D2"/>
<dbReference type="InterPro" id="IPR001853">
    <property type="entry name" value="DSBA-like_thioredoxin_dom"/>
</dbReference>
<reference evidence="4" key="1">
    <citation type="submission" date="2020-03" db="EMBL/GenBank/DDBJ databases">
        <title>Genome of Pelagibius litoralis DSM 21314T.</title>
        <authorList>
            <person name="Wang G."/>
        </authorList>
    </citation>
    <scope>NUCLEOTIDE SEQUENCE</scope>
    <source>
        <strain evidence="4">DSM 21314</strain>
    </source>
</reference>
<evidence type="ECO:0000256" key="1">
    <source>
        <dbReference type="PIRNR" id="PIRNR006386"/>
    </source>
</evidence>
<dbReference type="InterPro" id="IPR051924">
    <property type="entry name" value="GST_Kappa/NadH"/>
</dbReference>
<comment type="catalytic activity">
    <reaction evidence="1">
        <text>2-hydroxychromene-2-carboxylate = (3E)-4-(2-hydroxyphenyl)-2-oxobut-3-enoate</text>
        <dbReference type="Rhea" id="RHEA:27401"/>
        <dbReference type="ChEBI" id="CHEBI:59350"/>
        <dbReference type="ChEBI" id="CHEBI:59353"/>
        <dbReference type="EC" id="5.99.1.4"/>
    </reaction>
</comment>
<dbReference type="GO" id="GO:0018845">
    <property type="term" value="F:2-hydroxychromene-2-carboxylate isomerase activity"/>
    <property type="evidence" value="ECO:0007669"/>
    <property type="project" value="UniProtKB-UniRule"/>
</dbReference>
<keyword evidence="5" id="KW-1185">Reference proteome</keyword>